<reference evidence="2" key="1">
    <citation type="submission" date="2023-05" db="EMBL/GenBank/DDBJ databases">
        <title>High-quality long-read genome of Scophthalmus maximus.</title>
        <authorList>
            <person name="Lien S."/>
            <person name="Martinez P."/>
        </authorList>
    </citation>
    <scope>NUCLEOTIDE SEQUENCE [LARGE SCALE GENOMIC DNA]</scope>
</reference>
<keyword evidence="1" id="KW-0732">Signal</keyword>
<evidence type="ECO:0000313" key="2">
    <source>
        <dbReference type="Ensembl" id="ENSSMAP00000012931.2"/>
    </source>
</evidence>
<feature type="signal peptide" evidence="1">
    <location>
        <begin position="1"/>
        <end position="21"/>
    </location>
</feature>
<name>A0A8D3A5Q8_SCOMX</name>
<organism evidence="2 3">
    <name type="scientific">Scophthalmus maximus</name>
    <name type="common">Turbot</name>
    <name type="synonym">Psetta maxima</name>
    <dbReference type="NCBI Taxonomy" id="52904"/>
    <lineage>
        <taxon>Eukaryota</taxon>
        <taxon>Metazoa</taxon>
        <taxon>Chordata</taxon>
        <taxon>Craniata</taxon>
        <taxon>Vertebrata</taxon>
        <taxon>Euteleostomi</taxon>
        <taxon>Actinopterygii</taxon>
        <taxon>Neopterygii</taxon>
        <taxon>Teleostei</taxon>
        <taxon>Neoteleostei</taxon>
        <taxon>Acanthomorphata</taxon>
        <taxon>Carangaria</taxon>
        <taxon>Pleuronectiformes</taxon>
        <taxon>Pleuronectoidei</taxon>
        <taxon>Scophthalmidae</taxon>
        <taxon>Scophthalmus</taxon>
    </lineage>
</organism>
<proteinExistence type="predicted"/>
<evidence type="ECO:0000313" key="3">
    <source>
        <dbReference type="Proteomes" id="UP000694558"/>
    </source>
</evidence>
<dbReference type="InterPro" id="IPR009079">
    <property type="entry name" value="4_helix_cytokine-like_core"/>
</dbReference>
<gene>
    <name evidence="2" type="primary">il21</name>
</gene>
<dbReference type="Proteomes" id="UP000694558">
    <property type="component" value="Chromosome 13"/>
</dbReference>
<reference evidence="2" key="2">
    <citation type="submission" date="2025-08" db="UniProtKB">
        <authorList>
            <consortium name="Ensembl"/>
        </authorList>
    </citation>
    <scope>IDENTIFICATION</scope>
</reference>
<feature type="chain" id="PRO_5034506992" description="Interleukin" evidence="1">
    <location>
        <begin position="22"/>
        <end position="158"/>
    </location>
</feature>
<dbReference type="Ensembl" id="ENSSMAT00000013099.2">
    <property type="protein sequence ID" value="ENSSMAP00000012931.2"/>
    <property type="gene ID" value="ENSSMAG00000007970.2"/>
</dbReference>
<protein>
    <recommendedName>
        <fullName evidence="4">Interleukin</fullName>
    </recommendedName>
</protein>
<accession>A0A8D3A5Q8</accession>
<sequence length="158" mass="17406">MRLSALCLFAVCCCCCSLVNAAATAAAAKTDQGRKLQEVLRQLSDVKDSVQFNEKMLSSPPENIEDCCCLSALECFRANMQVHLNVTGRKLHKLLRSLKNPLTLSGLDSCKSGNDTVRGNLTCHDCDSHPKVNVQEFFNRLESLIQRVRISSLILSCS</sequence>
<dbReference type="Gene3D" id="1.20.1250.70">
    <property type="entry name" value="Interleukin-15/Interleukin-21"/>
    <property type="match status" value="1"/>
</dbReference>
<evidence type="ECO:0008006" key="4">
    <source>
        <dbReference type="Google" id="ProtNLM"/>
    </source>
</evidence>
<evidence type="ECO:0000256" key="1">
    <source>
        <dbReference type="SAM" id="SignalP"/>
    </source>
</evidence>
<dbReference type="SUPFAM" id="SSF47266">
    <property type="entry name" value="4-helical cytokines"/>
    <property type="match status" value="1"/>
</dbReference>
<dbReference type="GeneTree" id="ENSGT00940000175879"/>
<dbReference type="AlphaFoldDB" id="A0A8D3A5Q8"/>